<dbReference type="EMBL" id="JAPDMQ010000050">
    <property type="protein sequence ID" value="KAK0538062.1"/>
    <property type="molecule type" value="Genomic_DNA"/>
</dbReference>
<evidence type="ECO:0000313" key="4">
    <source>
        <dbReference type="Proteomes" id="UP001176521"/>
    </source>
</evidence>
<accession>A0AAN6GFQ2</accession>
<organism evidence="3 4">
    <name type="scientific">Tilletia horrida</name>
    <dbReference type="NCBI Taxonomy" id="155126"/>
    <lineage>
        <taxon>Eukaryota</taxon>
        <taxon>Fungi</taxon>
        <taxon>Dikarya</taxon>
        <taxon>Basidiomycota</taxon>
        <taxon>Ustilaginomycotina</taxon>
        <taxon>Exobasidiomycetes</taxon>
        <taxon>Tilletiales</taxon>
        <taxon>Tilletiaceae</taxon>
        <taxon>Tilletia</taxon>
    </lineage>
</organism>
<dbReference type="SUPFAM" id="SSF53254">
    <property type="entry name" value="Phosphoglycerate mutase-like"/>
    <property type="match status" value="1"/>
</dbReference>
<feature type="region of interest" description="Disordered" evidence="1">
    <location>
        <begin position="432"/>
        <end position="514"/>
    </location>
</feature>
<name>A0AAN6GFQ2_9BASI</name>
<dbReference type="GO" id="GO:0016791">
    <property type="term" value="F:phosphatase activity"/>
    <property type="evidence" value="ECO:0007669"/>
    <property type="project" value="TreeGrafter"/>
</dbReference>
<dbReference type="PANTHER" id="PTHR11567:SF142">
    <property type="entry name" value="PHOSPHOGLYCERATE MUTASE-LIKE PROTEIN"/>
    <property type="match status" value="1"/>
</dbReference>
<dbReference type="AlphaFoldDB" id="A0AAN6GFQ2"/>
<dbReference type="Proteomes" id="UP001176521">
    <property type="component" value="Unassembled WGS sequence"/>
</dbReference>
<comment type="caution">
    <text evidence="3">The sequence shown here is derived from an EMBL/GenBank/DDBJ whole genome shotgun (WGS) entry which is preliminary data.</text>
</comment>
<keyword evidence="2" id="KW-0812">Transmembrane</keyword>
<evidence type="ECO:0008006" key="5">
    <source>
        <dbReference type="Google" id="ProtNLM"/>
    </source>
</evidence>
<dbReference type="Gene3D" id="3.40.50.1240">
    <property type="entry name" value="Phosphoglycerate mutase-like"/>
    <property type="match status" value="1"/>
</dbReference>
<evidence type="ECO:0000256" key="1">
    <source>
        <dbReference type="SAM" id="MobiDB-lite"/>
    </source>
</evidence>
<protein>
    <recommendedName>
        <fullName evidence="5">Phosphoglycerate mutase-like protein</fullName>
    </recommendedName>
</protein>
<keyword evidence="2" id="KW-1133">Transmembrane helix</keyword>
<dbReference type="InterPro" id="IPR029033">
    <property type="entry name" value="His_PPase_superfam"/>
</dbReference>
<feature type="compositionally biased region" description="Basic and acidic residues" evidence="1">
    <location>
        <begin position="456"/>
        <end position="478"/>
    </location>
</feature>
<evidence type="ECO:0000256" key="2">
    <source>
        <dbReference type="SAM" id="Phobius"/>
    </source>
</evidence>
<dbReference type="PANTHER" id="PTHR11567">
    <property type="entry name" value="ACID PHOSPHATASE-RELATED"/>
    <property type="match status" value="1"/>
</dbReference>
<dbReference type="InterPro" id="IPR050645">
    <property type="entry name" value="Histidine_acid_phosphatase"/>
</dbReference>
<gene>
    <name evidence="3" type="ORF">OC842_001409</name>
</gene>
<keyword evidence="2" id="KW-0472">Membrane</keyword>
<sequence length="514" mass="54484">MSSVVGVLTLSRHGDRQGFYQSPTTYTAVQTNLTVLGYVQELQNGADLRARYLAGGTDTLTTSIAGIDTLKAENAQLAVIADAGGEGGVIVESAAAALQGLYPAFEDTLALANGTTVSWNRAQLIPIESLEVSETYYMEGYTGCNAFTTRLNNWYASPAFRAQAELANAFYASASIAPLLGNRAANLENAWNLFDFLNVQSIHNASFAQALPPTALAQARYWADYHEAGSFSDPDLSNVGNIAGQAILPLILDSLHDLANTSSPTKMVTLFGAYKPFLSLFELMDIGGGLPRGSVVDYASTLILEVHADQSVHLLFRNGTNTSFTPYPLLGVSSPDAGVPLSSLTAQLEPYALRSNADWCNKCASTASLHGCDVLAALNGTGGGQVRYAPITSTSGRQRVSPVVAGVIGSVVTLALCTLLFVVAILIASRPGEGGKHRRRRSSVRPISTASSRPARWCEQRGDQLQDVGEGPRRVRGSEEEDSAAPYELGRRANLSGETDEYTSTSAGLSSDAK</sequence>
<proteinExistence type="predicted"/>
<feature type="transmembrane region" description="Helical" evidence="2">
    <location>
        <begin position="403"/>
        <end position="429"/>
    </location>
</feature>
<feature type="compositionally biased region" description="Polar residues" evidence="1">
    <location>
        <begin position="502"/>
        <end position="514"/>
    </location>
</feature>
<keyword evidence="4" id="KW-1185">Reference proteome</keyword>
<evidence type="ECO:0000313" key="3">
    <source>
        <dbReference type="EMBL" id="KAK0538062.1"/>
    </source>
</evidence>
<reference evidence="3" key="1">
    <citation type="journal article" date="2023" name="PhytoFront">
        <title>Draft Genome Resources of Seven Strains of Tilletia horrida, Causal Agent of Kernel Smut of Rice.</title>
        <authorList>
            <person name="Khanal S."/>
            <person name="Antony Babu S."/>
            <person name="Zhou X.G."/>
        </authorList>
    </citation>
    <scope>NUCLEOTIDE SEQUENCE</scope>
    <source>
        <strain evidence="3">TX3</strain>
    </source>
</reference>